<dbReference type="Pfam" id="PF01311">
    <property type="entry name" value="Bac_export_1"/>
    <property type="match status" value="1"/>
</dbReference>
<sequence>MDNPLLHLPVVALCMMRPLGMMLLLPIFKGGAMSSTLIRNALVFLFAMPVIPVLSDMQDTLIQGDMWFLVKLFTKEIIIGFLLGFCAAIPFWAIDMAGFVIDNMRGASMATVLNPLMNVQSSIYGILFTQVLTVLFLVSGGFNELLNSLYQSYNQLPPGSELFFSTDLLSFINKQWKLMSTLCLSFAMPAIVIMILVDLALGLVNRSAQQLNVFFLAMPIKSGLVLLLLLYSINFSLSHYLQQIHKFEKEIGQLFILFGTGN</sequence>
<keyword evidence="5 7" id="KW-1133">Transmembrane helix</keyword>
<evidence type="ECO:0000256" key="6">
    <source>
        <dbReference type="ARBA" id="ARBA00023136"/>
    </source>
</evidence>
<keyword evidence="4 7" id="KW-0812">Transmembrane</keyword>
<reference evidence="8 9" key="1">
    <citation type="submission" date="2022-01" db="EMBL/GenBank/DDBJ databases">
        <title>Whole genome-based taxonomy of the Shewanellaceae.</title>
        <authorList>
            <person name="Martin-Rodriguez A.J."/>
        </authorList>
    </citation>
    <scope>NUCLEOTIDE SEQUENCE [LARGE SCALE GENOMIC DNA]</scope>
    <source>
        <strain evidence="8 9">DSM 17177</strain>
    </source>
</reference>
<evidence type="ECO:0000256" key="1">
    <source>
        <dbReference type="ARBA" id="ARBA00004651"/>
    </source>
</evidence>
<dbReference type="RefSeq" id="WP_248938976.1">
    <property type="nucleotide sequence ID" value="NZ_JAKIKS010000010.1"/>
</dbReference>
<dbReference type="Proteomes" id="UP001203423">
    <property type="component" value="Unassembled WGS sequence"/>
</dbReference>
<dbReference type="PANTHER" id="PTHR30065:SF7">
    <property type="entry name" value="SECRETION SYSTEM APPARATUS PROTEIN SSAT"/>
    <property type="match status" value="1"/>
</dbReference>
<comment type="caution">
    <text evidence="8">The sequence shown here is derived from an EMBL/GenBank/DDBJ whole genome shotgun (WGS) entry which is preliminary data.</text>
</comment>
<accession>A0ABT0L869</accession>
<name>A0ABT0L869_9GAMM</name>
<organism evidence="8 9">
    <name type="scientific">Shewanella surugensis</name>
    <dbReference type="NCBI Taxonomy" id="212020"/>
    <lineage>
        <taxon>Bacteria</taxon>
        <taxon>Pseudomonadati</taxon>
        <taxon>Pseudomonadota</taxon>
        <taxon>Gammaproteobacteria</taxon>
        <taxon>Alteromonadales</taxon>
        <taxon>Shewanellaceae</taxon>
        <taxon>Shewanella</taxon>
    </lineage>
</organism>
<protein>
    <submittedName>
        <fullName evidence="8">Type III secretion system export apparatus subunit SctT</fullName>
    </submittedName>
</protein>
<feature type="transmembrane region" description="Helical" evidence="7">
    <location>
        <begin position="37"/>
        <end position="57"/>
    </location>
</feature>
<dbReference type="EMBL" id="JAKIKS010000010">
    <property type="protein sequence ID" value="MCL1123690.1"/>
    <property type="molecule type" value="Genomic_DNA"/>
</dbReference>
<dbReference type="InterPro" id="IPR002010">
    <property type="entry name" value="T3SS_IM_R"/>
</dbReference>
<proteinExistence type="inferred from homology"/>
<gene>
    <name evidence="8" type="primary">sctT</name>
    <name evidence="8" type="ORF">L2764_04110</name>
</gene>
<feature type="transmembrane region" description="Helical" evidence="7">
    <location>
        <begin position="213"/>
        <end position="233"/>
    </location>
</feature>
<evidence type="ECO:0000256" key="2">
    <source>
        <dbReference type="ARBA" id="ARBA00009772"/>
    </source>
</evidence>
<evidence type="ECO:0000313" key="8">
    <source>
        <dbReference type="EMBL" id="MCL1123690.1"/>
    </source>
</evidence>
<evidence type="ECO:0000256" key="5">
    <source>
        <dbReference type="ARBA" id="ARBA00022989"/>
    </source>
</evidence>
<feature type="transmembrane region" description="Helical" evidence="7">
    <location>
        <begin position="178"/>
        <end position="201"/>
    </location>
</feature>
<dbReference type="InterPro" id="IPR006304">
    <property type="entry name" value="T3SS_SpaR/YscT"/>
</dbReference>
<evidence type="ECO:0000256" key="3">
    <source>
        <dbReference type="ARBA" id="ARBA00022475"/>
    </source>
</evidence>
<evidence type="ECO:0000256" key="4">
    <source>
        <dbReference type="ARBA" id="ARBA00022692"/>
    </source>
</evidence>
<dbReference type="PRINTS" id="PR00953">
    <property type="entry name" value="TYPE3IMRPROT"/>
</dbReference>
<feature type="transmembrane region" description="Helical" evidence="7">
    <location>
        <begin position="77"/>
        <end position="101"/>
    </location>
</feature>
<dbReference type="PANTHER" id="PTHR30065">
    <property type="entry name" value="FLAGELLAR BIOSYNTHETIC PROTEIN FLIR"/>
    <property type="match status" value="1"/>
</dbReference>
<keyword evidence="6 7" id="KW-0472">Membrane</keyword>
<comment type="subcellular location">
    <subcellularLocation>
        <location evidence="1 7">Cell membrane</location>
        <topology evidence="1 7">Multi-pass membrane protein</topology>
    </subcellularLocation>
</comment>
<evidence type="ECO:0000313" key="9">
    <source>
        <dbReference type="Proteomes" id="UP001203423"/>
    </source>
</evidence>
<feature type="transmembrane region" description="Helical" evidence="7">
    <location>
        <begin position="6"/>
        <end position="25"/>
    </location>
</feature>
<keyword evidence="9" id="KW-1185">Reference proteome</keyword>
<feature type="transmembrane region" description="Helical" evidence="7">
    <location>
        <begin position="122"/>
        <end position="142"/>
    </location>
</feature>
<evidence type="ECO:0000256" key="7">
    <source>
        <dbReference type="RuleBase" id="RU362072"/>
    </source>
</evidence>
<comment type="similarity">
    <text evidence="2 7">Belongs to the FliR/MopE/SpaR family.</text>
</comment>
<keyword evidence="3 7" id="KW-1003">Cell membrane</keyword>
<dbReference type="NCBIfam" id="TIGR01401">
    <property type="entry name" value="fliR_like_III"/>
    <property type="match status" value="1"/>
</dbReference>